<dbReference type="EMBL" id="CP144700">
    <property type="protein sequence ID" value="WVZ24904.1"/>
    <property type="molecule type" value="Genomic_DNA"/>
</dbReference>
<reference evidence="2 3" key="1">
    <citation type="journal article" date="2023" name="Life. Sci Alliance">
        <title>Evolutionary insights into 3D genome organization and epigenetic landscape of Vigna mungo.</title>
        <authorList>
            <person name="Junaid A."/>
            <person name="Singh B."/>
            <person name="Bhatia S."/>
        </authorList>
    </citation>
    <scope>NUCLEOTIDE SEQUENCE [LARGE SCALE GENOMIC DNA]</scope>
    <source>
        <strain evidence="2">Urdbean</strain>
    </source>
</reference>
<evidence type="ECO:0000313" key="3">
    <source>
        <dbReference type="Proteomes" id="UP001374535"/>
    </source>
</evidence>
<sequence length="146" mass="16382">MDLSSVVTSSQGPFIQILRSYKSMFVELSGGLMLKEPNKGCGKPGMVTGVSDMLLPRDVRHLLVFLLLKIICKTSAKIREQIFFSTLFIPAIMVYLFSLNILRDMRFCVRFCVEGKPPLFGVAQFSLCKHFKHDTVSSTRSLIAEA</sequence>
<protein>
    <submittedName>
        <fullName evidence="2">Uncharacterized protein</fullName>
    </submittedName>
</protein>
<dbReference type="AlphaFoldDB" id="A0AAQ3SE52"/>
<evidence type="ECO:0000313" key="2">
    <source>
        <dbReference type="EMBL" id="WVZ24904.1"/>
    </source>
</evidence>
<dbReference type="Proteomes" id="UP001374535">
    <property type="component" value="Chromosome 1"/>
</dbReference>
<name>A0AAQ3SE52_VIGMU</name>
<keyword evidence="1" id="KW-0812">Transmembrane</keyword>
<proteinExistence type="predicted"/>
<evidence type="ECO:0000256" key="1">
    <source>
        <dbReference type="SAM" id="Phobius"/>
    </source>
</evidence>
<accession>A0AAQ3SE52</accession>
<organism evidence="2 3">
    <name type="scientific">Vigna mungo</name>
    <name type="common">Black gram</name>
    <name type="synonym">Phaseolus mungo</name>
    <dbReference type="NCBI Taxonomy" id="3915"/>
    <lineage>
        <taxon>Eukaryota</taxon>
        <taxon>Viridiplantae</taxon>
        <taxon>Streptophyta</taxon>
        <taxon>Embryophyta</taxon>
        <taxon>Tracheophyta</taxon>
        <taxon>Spermatophyta</taxon>
        <taxon>Magnoliopsida</taxon>
        <taxon>eudicotyledons</taxon>
        <taxon>Gunneridae</taxon>
        <taxon>Pentapetalae</taxon>
        <taxon>rosids</taxon>
        <taxon>fabids</taxon>
        <taxon>Fabales</taxon>
        <taxon>Fabaceae</taxon>
        <taxon>Papilionoideae</taxon>
        <taxon>50 kb inversion clade</taxon>
        <taxon>NPAAA clade</taxon>
        <taxon>indigoferoid/millettioid clade</taxon>
        <taxon>Phaseoleae</taxon>
        <taxon>Vigna</taxon>
    </lineage>
</organism>
<gene>
    <name evidence="2" type="ORF">V8G54_003448</name>
</gene>
<keyword evidence="3" id="KW-1185">Reference proteome</keyword>
<keyword evidence="1" id="KW-1133">Transmembrane helix</keyword>
<feature type="transmembrane region" description="Helical" evidence="1">
    <location>
        <begin position="82"/>
        <end position="102"/>
    </location>
</feature>
<keyword evidence="1" id="KW-0472">Membrane</keyword>